<reference evidence="2 3" key="1">
    <citation type="submission" date="2024-01" db="EMBL/GenBank/DDBJ databases">
        <title>A draft genome for a cacao thread blight-causing isolate of Paramarasmius palmivorus.</title>
        <authorList>
            <person name="Baruah I.K."/>
            <person name="Bukari Y."/>
            <person name="Amoako-Attah I."/>
            <person name="Meinhardt L.W."/>
            <person name="Bailey B.A."/>
            <person name="Cohen S.P."/>
        </authorList>
    </citation>
    <scope>NUCLEOTIDE SEQUENCE [LARGE SCALE GENOMIC DNA]</scope>
    <source>
        <strain evidence="2 3">GH-12</strain>
    </source>
</reference>
<evidence type="ECO:0000313" key="3">
    <source>
        <dbReference type="Proteomes" id="UP001383192"/>
    </source>
</evidence>
<name>A0AAW0CD63_9AGAR</name>
<dbReference type="AlphaFoldDB" id="A0AAW0CD63"/>
<keyword evidence="3" id="KW-1185">Reference proteome</keyword>
<accession>A0AAW0CD63</accession>
<comment type="caution">
    <text evidence="2">The sequence shown here is derived from an EMBL/GenBank/DDBJ whole genome shotgun (WGS) entry which is preliminary data.</text>
</comment>
<dbReference type="Proteomes" id="UP001383192">
    <property type="component" value="Unassembled WGS sequence"/>
</dbReference>
<feature type="region of interest" description="Disordered" evidence="1">
    <location>
        <begin position="80"/>
        <end position="115"/>
    </location>
</feature>
<evidence type="ECO:0000256" key="1">
    <source>
        <dbReference type="SAM" id="MobiDB-lite"/>
    </source>
</evidence>
<feature type="region of interest" description="Disordered" evidence="1">
    <location>
        <begin position="196"/>
        <end position="238"/>
    </location>
</feature>
<feature type="compositionally biased region" description="Polar residues" evidence="1">
    <location>
        <begin position="97"/>
        <end position="113"/>
    </location>
</feature>
<protein>
    <submittedName>
        <fullName evidence="2">Uncharacterized protein</fullName>
    </submittedName>
</protein>
<organism evidence="2 3">
    <name type="scientific">Paramarasmius palmivorus</name>
    <dbReference type="NCBI Taxonomy" id="297713"/>
    <lineage>
        <taxon>Eukaryota</taxon>
        <taxon>Fungi</taxon>
        <taxon>Dikarya</taxon>
        <taxon>Basidiomycota</taxon>
        <taxon>Agaricomycotina</taxon>
        <taxon>Agaricomycetes</taxon>
        <taxon>Agaricomycetidae</taxon>
        <taxon>Agaricales</taxon>
        <taxon>Marasmiineae</taxon>
        <taxon>Marasmiaceae</taxon>
        <taxon>Paramarasmius</taxon>
    </lineage>
</organism>
<sequence length="434" mass="47205">MDAMDDLTQPLLTDVEGRALEIQDPIVQELASRIRLYLDKVHWHNGRVLAHQQRLEKHMESVEAAAKEVEATLGSLFKHLSDPSVTTGSKSDRRESFSTARSQPSSPETTYTDLSYEDMVRDVPLTPNGGHAQVAREDIVMQGPTSHSDKATQTHPATIIPVPVHSPAILSKPSDFQTFSRTGPLNQFAYTEPPAGSSISVGPVPSSEPQTGLHKADTKAVIPPNTLPPRRRNGFSSTKGKERLQEIAFLVLQAPKGNQIHLNRTQANKASKAARGTVLPFASEAEAQLALNGAIASKLIQYLVEHEYENAWFAVLKGCRPGVCQRPQLLQSIGIEELKNLSSNDIVPTFTEKQGDEIYEDHAQFFAGPSLMWAEALCLESSPLNSESHGSPQFSSFGSTVIVTTLLQFRPTAATIINLSSSEFASGSTPTHSA</sequence>
<dbReference type="EMBL" id="JAYKXP010000047">
    <property type="protein sequence ID" value="KAK7037390.1"/>
    <property type="molecule type" value="Genomic_DNA"/>
</dbReference>
<proteinExistence type="predicted"/>
<evidence type="ECO:0000313" key="2">
    <source>
        <dbReference type="EMBL" id="KAK7037390.1"/>
    </source>
</evidence>
<gene>
    <name evidence="2" type="ORF">VNI00_011140</name>
</gene>
<feature type="compositionally biased region" description="Low complexity" evidence="1">
    <location>
        <begin position="196"/>
        <end position="209"/>
    </location>
</feature>